<keyword evidence="7" id="KW-1185">Reference proteome</keyword>
<feature type="repeat" description="ANK" evidence="3">
    <location>
        <begin position="619"/>
        <end position="651"/>
    </location>
</feature>
<dbReference type="PANTHER" id="PTHR24198:SF165">
    <property type="entry name" value="ANKYRIN REPEAT-CONTAINING PROTEIN-RELATED"/>
    <property type="match status" value="1"/>
</dbReference>
<dbReference type="Gene3D" id="1.25.40.20">
    <property type="entry name" value="Ankyrin repeat-containing domain"/>
    <property type="match status" value="3"/>
</dbReference>
<dbReference type="Proteomes" id="UP001497623">
    <property type="component" value="Unassembled WGS sequence"/>
</dbReference>
<keyword evidence="1" id="KW-0677">Repeat</keyword>
<feature type="region of interest" description="Disordered" evidence="4">
    <location>
        <begin position="946"/>
        <end position="966"/>
    </location>
</feature>
<comment type="caution">
    <text evidence="6">The sequence shown here is derived from an EMBL/GenBank/DDBJ whole genome shotgun (WGS) entry which is preliminary data.</text>
</comment>
<keyword evidence="5" id="KW-0472">Membrane</keyword>
<dbReference type="Pfam" id="PF12796">
    <property type="entry name" value="Ank_2"/>
    <property type="match status" value="3"/>
</dbReference>
<feature type="transmembrane region" description="Helical" evidence="5">
    <location>
        <begin position="844"/>
        <end position="862"/>
    </location>
</feature>
<dbReference type="SUPFAM" id="SSF48403">
    <property type="entry name" value="Ankyrin repeat"/>
    <property type="match status" value="1"/>
</dbReference>
<feature type="region of interest" description="Disordered" evidence="4">
    <location>
        <begin position="70"/>
        <end position="115"/>
    </location>
</feature>
<keyword evidence="5" id="KW-1133">Transmembrane helix</keyword>
<dbReference type="InterPro" id="IPR002110">
    <property type="entry name" value="Ankyrin_rpt"/>
</dbReference>
<evidence type="ECO:0000256" key="4">
    <source>
        <dbReference type="SAM" id="MobiDB-lite"/>
    </source>
</evidence>
<dbReference type="InterPro" id="IPR036770">
    <property type="entry name" value="Ankyrin_rpt-contain_sf"/>
</dbReference>
<dbReference type="EMBL" id="CAXKWB010015784">
    <property type="protein sequence ID" value="CAL4114440.1"/>
    <property type="molecule type" value="Genomic_DNA"/>
</dbReference>
<feature type="transmembrane region" description="Helical" evidence="5">
    <location>
        <begin position="912"/>
        <end position="932"/>
    </location>
</feature>
<accession>A0AAV2R8C0</accession>
<evidence type="ECO:0000256" key="3">
    <source>
        <dbReference type="PROSITE-ProRule" id="PRU00023"/>
    </source>
</evidence>
<dbReference type="PROSITE" id="PS50297">
    <property type="entry name" value="ANK_REP_REGION"/>
    <property type="match status" value="1"/>
</dbReference>
<feature type="transmembrane region" description="Helical" evidence="5">
    <location>
        <begin position="711"/>
        <end position="729"/>
    </location>
</feature>
<proteinExistence type="predicted"/>
<organism evidence="6 7">
    <name type="scientific">Meganyctiphanes norvegica</name>
    <name type="common">Northern krill</name>
    <name type="synonym">Thysanopoda norvegica</name>
    <dbReference type="NCBI Taxonomy" id="48144"/>
    <lineage>
        <taxon>Eukaryota</taxon>
        <taxon>Metazoa</taxon>
        <taxon>Ecdysozoa</taxon>
        <taxon>Arthropoda</taxon>
        <taxon>Crustacea</taxon>
        <taxon>Multicrustacea</taxon>
        <taxon>Malacostraca</taxon>
        <taxon>Eumalacostraca</taxon>
        <taxon>Eucarida</taxon>
        <taxon>Euphausiacea</taxon>
        <taxon>Euphausiidae</taxon>
        <taxon>Meganyctiphanes</taxon>
    </lineage>
</organism>
<evidence type="ECO:0000256" key="5">
    <source>
        <dbReference type="SAM" id="Phobius"/>
    </source>
</evidence>
<evidence type="ECO:0000256" key="2">
    <source>
        <dbReference type="ARBA" id="ARBA00023043"/>
    </source>
</evidence>
<keyword evidence="2 3" id="KW-0040">ANK repeat</keyword>
<evidence type="ECO:0000313" key="7">
    <source>
        <dbReference type="Proteomes" id="UP001497623"/>
    </source>
</evidence>
<protein>
    <submittedName>
        <fullName evidence="6">Uncharacterized protein</fullName>
    </submittedName>
</protein>
<keyword evidence="5" id="KW-0812">Transmembrane</keyword>
<feature type="region of interest" description="Disordered" evidence="4">
    <location>
        <begin position="1"/>
        <end position="54"/>
    </location>
</feature>
<reference evidence="6 7" key="1">
    <citation type="submission" date="2024-05" db="EMBL/GenBank/DDBJ databases">
        <authorList>
            <person name="Wallberg A."/>
        </authorList>
    </citation>
    <scope>NUCLEOTIDE SEQUENCE [LARGE SCALE GENOMIC DNA]</scope>
</reference>
<feature type="transmembrane region" description="Helical" evidence="5">
    <location>
        <begin position="799"/>
        <end position="818"/>
    </location>
</feature>
<evidence type="ECO:0000256" key="1">
    <source>
        <dbReference type="ARBA" id="ARBA00022737"/>
    </source>
</evidence>
<feature type="compositionally biased region" description="Basic and acidic residues" evidence="4">
    <location>
        <begin position="12"/>
        <end position="24"/>
    </location>
</feature>
<feature type="repeat" description="ANK" evidence="3">
    <location>
        <begin position="267"/>
        <end position="299"/>
    </location>
</feature>
<feature type="compositionally biased region" description="Polar residues" evidence="4">
    <location>
        <begin position="141"/>
        <end position="154"/>
    </location>
</feature>
<dbReference type="SMART" id="SM00248">
    <property type="entry name" value="ANK"/>
    <property type="match status" value="6"/>
</dbReference>
<gene>
    <name evidence="6" type="ORF">MNOR_LOCUS20428</name>
</gene>
<evidence type="ECO:0000313" key="6">
    <source>
        <dbReference type="EMBL" id="CAL4114440.1"/>
    </source>
</evidence>
<sequence length="966" mass="109658">MDPKLGNTGLETPKDKRSGNKEDALYDTSRLPKPWTTTSEDGFSEPSLYPTLDTEEMTQLVENQTIIEFKTCKSKSPEQEMSENQVPSDEHSNKENINTEGQSKEKSNVSRLKGFKGPLSNISSFAMKKSQSKTKLLKQSPNQTQIENTANDTSDTKAATISVSVGDTGHKIDISPSESKVSKPKISDLKSNFKGSIPSLPNFKQIRKMDQEKDHEDVQKCNCIQTEKNSIKKEVIKEITTKGGQTIELEKWLAKQPYNVSVVDKDLGMTVLHLACDGNHIDAVKVIMAHHPCLNIKDGANDTPVRVAIKQENFQCIVECLKETQCVLNIRDKKEATKLIQRKTSQVLQDCQCRKFPVQKIDNKIIAAITKKSKARKLVNLITQDESFYAVQRWLMKGNNVNLVDTETRQTILHLASNYNREDIVAIIVDYEPCMTLVDDNKETAMLIAWRKGHLGCLRILLNANDISCEAFVSAKKCIFDQLKKHHKKEGEFINMRNQNPNPSGSICLRITHMPQELKVKMNRWKDSLWPNDDTTSESEVSESNEEFYVDDPTSNQALLIRNTNKDLQTTWRLCGCSMKNKELNKDVERVIVGNGDVKTIRKWINDKEKKVNAITKSKGQTALHLACEYNRVNVVDVLLEHNPCLTVKDNNNETPAMIALRKNNQECLQRLVQAKDTKCNVEEHYRREGALIKELEKELHIDKFKLMNKFSAMLPVFSLLLMILSILGSELLVSYTSYFSIFHHCGGDNDNPVEIITFISYPLKLSDEKLNICNGNSVNLHLEGDISYECRSFRNCCIWMALFATILLLYSLAFWWISRRPESKLLPLYLKKKLRKCGRSRKSFYAMTIFCIIATIVWLAVSKKLKDAISKFESSFDIDLIEQKNPGLCGGYYDCEEGEPPNLSSLTHAKNQGFCAAILCTVFFIPLYLWMKLSSKLKKTSNLDQQLNTKKSNPNMASVSHASLA</sequence>
<name>A0AAV2R8C0_MEGNR</name>
<dbReference type="PANTHER" id="PTHR24198">
    <property type="entry name" value="ANKYRIN REPEAT AND PROTEIN KINASE DOMAIN-CONTAINING PROTEIN"/>
    <property type="match status" value="1"/>
</dbReference>
<dbReference type="PROSITE" id="PS50088">
    <property type="entry name" value="ANK_REPEAT"/>
    <property type="match status" value="2"/>
</dbReference>
<feature type="region of interest" description="Disordered" evidence="4">
    <location>
        <begin position="130"/>
        <end position="154"/>
    </location>
</feature>
<dbReference type="AlphaFoldDB" id="A0AAV2R8C0"/>